<keyword evidence="2" id="KW-0547">Nucleotide-binding</keyword>
<keyword evidence="6" id="KW-1185">Reference proteome</keyword>
<dbReference type="Proteomes" id="UP000736583">
    <property type="component" value="Unassembled WGS sequence"/>
</dbReference>
<protein>
    <submittedName>
        <fullName evidence="5">ABC transporter ATP-binding protein</fullName>
    </submittedName>
</protein>
<keyword evidence="3 5" id="KW-0067">ATP-binding</keyword>
<dbReference type="InterPro" id="IPR003439">
    <property type="entry name" value="ABC_transporter-like_ATP-bd"/>
</dbReference>
<dbReference type="GO" id="GO:0005524">
    <property type="term" value="F:ATP binding"/>
    <property type="evidence" value="ECO:0007669"/>
    <property type="project" value="UniProtKB-KW"/>
</dbReference>
<comment type="caution">
    <text evidence="5">The sequence shown here is derived from an EMBL/GenBank/DDBJ whole genome shotgun (WGS) entry which is preliminary data.</text>
</comment>
<sequence length="249" mass="28503">MAAIVEVKDVNMNFYTLEGELQVLYDLNFSLEEGKILALLGPSGCGKSTMLNILSGLLKPTSGQVRIDGKLGYMFQRDHLLEWRTIMDNITIGLEIQKKLNEEARQKIESLLKTYGLWDFRNRYPRELSGGMRQRVALIRTLSVDPDILLLDEAFSALDYQTRLLVSDDIYKIIKNEKKTTILVTHDISEAISMADFVLVLSKRPATIKGIHNINLTIEEEKTPLSARKAPEFKDYFNALWKELDIYED</sequence>
<dbReference type="InterPro" id="IPR027417">
    <property type="entry name" value="P-loop_NTPase"/>
</dbReference>
<dbReference type="PROSITE" id="PS00211">
    <property type="entry name" value="ABC_TRANSPORTER_1"/>
    <property type="match status" value="1"/>
</dbReference>
<accession>A0ABS6EWT7</accession>
<evidence type="ECO:0000256" key="2">
    <source>
        <dbReference type="ARBA" id="ARBA00022741"/>
    </source>
</evidence>
<evidence type="ECO:0000259" key="4">
    <source>
        <dbReference type="PROSITE" id="PS50893"/>
    </source>
</evidence>
<organism evidence="5 6">
    <name type="scientific">Clostridium simiarum</name>
    <dbReference type="NCBI Taxonomy" id="2841506"/>
    <lineage>
        <taxon>Bacteria</taxon>
        <taxon>Bacillati</taxon>
        <taxon>Bacillota</taxon>
        <taxon>Clostridia</taxon>
        <taxon>Eubacteriales</taxon>
        <taxon>Clostridiaceae</taxon>
        <taxon>Clostridium</taxon>
    </lineage>
</organism>
<gene>
    <name evidence="5" type="ORF">KQI89_00220</name>
</gene>
<dbReference type="InterPro" id="IPR003593">
    <property type="entry name" value="AAA+_ATPase"/>
</dbReference>
<dbReference type="InterPro" id="IPR050166">
    <property type="entry name" value="ABC_transporter_ATP-bind"/>
</dbReference>
<dbReference type="PANTHER" id="PTHR42788">
    <property type="entry name" value="TAURINE IMPORT ATP-BINDING PROTEIN-RELATED"/>
    <property type="match status" value="1"/>
</dbReference>
<dbReference type="InterPro" id="IPR017871">
    <property type="entry name" value="ABC_transporter-like_CS"/>
</dbReference>
<proteinExistence type="predicted"/>
<feature type="domain" description="ABC transporter" evidence="4">
    <location>
        <begin position="7"/>
        <end position="228"/>
    </location>
</feature>
<evidence type="ECO:0000256" key="1">
    <source>
        <dbReference type="ARBA" id="ARBA00022448"/>
    </source>
</evidence>
<dbReference type="SUPFAM" id="SSF52540">
    <property type="entry name" value="P-loop containing nucleoside triphosphate hydrolases"/>
    <property type="match status" value="1"/>
</dbReference>
<evidence type="ECO:0000313" key="5">
    <source>
        <dbReference type="EMBL" id="MBU5590180.1"/>
    </source>
</evidence>
<dbReference type="CDD" id="cd03293">
    <property type="entry name" value="ABC_NrtD_SsuB_transporters"/>
    <property type="match status" value="1"/>
</dbReference>
<dbReference type="SMART" id="SM00382">
    <property type="entry name" value="AAA"/>
    <property type="match status" value="1"/>
</dbReference>
<dbReference type="PANTHER" id="PTHR42788:SF21">
    <property type="entry name" value="ABC TRANSPORTER ATP-BINDING PROTEIN"/>
    <property type="match status" value="1"/>
</dbReference>
<keyword evidence="1" id="KW-0813">Transport</keyword>
<name>A0ABS6EWT7_9CLOT</name>
<reference evidence="5 6" key="1">
    <citation type="submission" date="2021-06" db="EMBL/GenBank/DDBJ databases">
        <authorList>
            <person name="Sun Q."/>
            <person name="Li D."/>
        </authorList>
    </citation>
    <scope>NUCLEOTIDE SEQUENCE [LARGE SCALE GENOMIC DNA]</scope>
    <source>
        <strain evidence="5 6">MSJ-4</strain>
    </source>
</reference>
<dbReference type="PROSITE" id="PS50893">
    <property type="entry name" value="ABC_TRANSPORTER_2"/>
    <property type="match status" value="1"/>
</dbReference>
<dbReference type="Pfam" id="PF00005">
    <property type="entry name" value="ABC_tran"/>
    <property type="match status" value="1"/>
</dbReference>
<dbReference type="RefSeq" id="WP_032121181.1">
    <property type="nucleotide sequence ID" value="NZ_JAHLQL010000001.1"/>
</dbReference>
<dbReference type="EMBL" id="JAHLQL010000001">
    <property type="protein sequence ID" value="MBU5590180.1"/>
    <property type="molecule type" value="Genomic_DNA"/>
</dbReference>
<evidence type="ECO:0000256" key="3">
    <source>
        <dbReference type="ARBA" id="ARBA00022840"/>
    </source>
</evidence>
<dbReference type="Gene3D" id="3.40.50.300">
    <property type="entry name" value="P-loop containing nucleotide triphosphate hydrolases"/>
    <property type="match status" value="1"/>
</dbReference>
<evidence type="ECO:0000313" key="6">
    <source>
        <dbReference type="Proteomes" id="UP000736583"/>
    </source>
</evidence>